<name>A0A7W3WP15_9ACTN</name>
<protein>
    <submittedName>
        <fullName evidence="3">Uncharacterized protein</fullName>
    </submittedName>
</protein>
<feature type="non-terminal residue" evidence="3">
    <location>
        <position position="54"/>
    </location>
</feature>
<feature type="compositionally biased region" description="Low complexity" evidence="1">
    <location>
        <begin position="29"/>
        <end position="41"/>
    </location>
</feature>
<organism evidence="3 4">
    <name type="scientific">Streptomyces alkaliterrae</name>
    <dbReference type="NCBI Taxonomy" id="2213162"/>
    <lineage>
        <taxon>Bacteria</taxon>
        <taxon>Bacillati</taxon>
        <taxon>Actinomycetota</taxon>
        <taxon>Actinomycetes</taxon>
        <taxon>Kitasatosporales</taxon>
        <taxon>Streptomycetaceae</taxon>
        <taxon>Streptomyces</taxon>
    </lineage>
</organism>
<evidence type="ECO:0000313" key="3">
    <source>
        <dbReference type="EMBL" id="MBB1255908.1"/>
    </source>
</evidence>
<evidence type="ECO:0000256" key="2">
    <source>
        <dbReference type="SAM" id="SignalP"/>
    </source>
</evidence>
<evidence type="ECO:0000256" key="1">
    <source>
        <dbReference type="SAM" id="MobiDB-lite"/>
    </source>
</evidence>
<keyword evidence="2" id="KW-0732">Signal</keyword>
<feature type="chain" id="PRO_5030712970" evidence="2">
    <location>
        <begin position="25"/>
        <end position="54"/>
    </location>
</feature>
<dbReference type="Proteomes" id="UP000525686">
    <property type="component" value="Unassembled WGS sequence"/>
</dbReference>
<feature type="signal peptide" evidence="2">
    <location>
        <begin position="1"/>
        <end position="24"/>
    </location>
</feature>
<comment type="caution">
    <text evidence="3">The sequence shown here is derived from an EMBL/GenBank/DDBJ whole genome shotgun (WGS) entry which is preliminary data.</text>
</comment>
<proteinExistence type="predicted"/>
<sequence>MRAILAASLGSLCAAALLAPSASAATTAPAADAVPAQAGAADVRTAPADRGSPT</sequence>
<evidence type="ECO:0000313" key="4">
    <source>
        <dbReference type="Proteomes" id="UP000525686"/>
    </source>
</evidence>
<reference evidence="4" key="1">
    <citation type="submission" date="2020-05" db="EMBL/GenBank/DDBJ databases">
        <title>Classification of alakaliphilic streptomycetes isolated from an alkaline soil next to Lonar Crater, India and a proposal for the recognition of Streptomyces alkaliterrae sp. nov.</title>
        <authorList>
            <person name="Golinska P."/>
        </authorList>
    </citation>
    <scope>NUCLEOTIDE SEQUENCE [LARGE SCALE GENOMIC DNA]</scope>
    <source>
        <strain evidence="4">OF3</strain>
    </source>
</reference>
<gene>
    <name evidence="3" type="ORF">H3146_21470</name>
</gene>
<dbReference type="EMBL" id="JABJWZ010000264">
    <property type="protein sequence ID" value="MBB1255908.1"/>
    <property type="molecule type" value="Genomic_DNA"/>
</dbReference>
<dbReference type="AlphaFoldDB" id="A0A7W3WP15"/>
<feature type="region of interest" description="Disordered" evidence="1">
    <location>
        <begin position="29"/>
        <end position="54"/>
    </location>
</feature>
<accession>A0A7W3WP15</accession>